<protein>
    <recommendedName>
        <fullName evidence="4">Sfi1 spindle body domain-containing protein</fullName>
    </recommendedName>
</protein>
<gene>
    <name evidence="2" type="ORF">SmJEL517_g00739</name>
</gene>
<dbReference type="GO" id="GO:0019902">
    <property type="term" value="F:phosphatase binding"/>
    <property type="evidence" value="ECO:0007669"/>
    <property type="project" value="TreeGrafter"/>
</dbReference>
<evidence type="ECO:0000313" key="2">
    <source>
        <dbReference type="EMBL" id="TPX37692.1"/>
    </source>
</evidence>
<organism evidence="2 3">
    <name type="scientific">Synchytrium microbalum</name>
    <dbReference type="NCBI Taxonomy" id="1806994"/>
    <lineage>
        <taxon>Eukaryota</taxon>
        <taxon>Fungi</taxon>
        <taxon>Fungi incertae sedis</taxon>
        <taxon>Chytridiomycota</taxon>
        <taxon>Chytridiomycota incertae sedis</taxon>
        <taxon>Chytridiomycetes</taxon>
        <taxon>Synchytriales</taxon>
        <taxon>Synchytriaceae</taxon>
        <taxon>Synchytrium</taxon>
    </lineage>
</organism>
<feature type="compositionally biased region" description="Basic and acidic residues" evidence="1">
    <location>
        <begin position="1021"/>
        <end position="1032"/>
    </location>
</feature>
<accession>A0A507CDJ9</accession>
<dbReference type="GeneID" id="42001965"/>
<dbReference type="Proteomes" id="UP000319731">
    <property type="component" value="Unassembled WGS sequence"/>
</dbReference>
<dbReference type="EMBL" id="QEAO01000002">
    <property type="protein sequence ID" value="TPX37692.1"/>
    <property type="molecule type" value="Genomic_DNA"/>
</dbReference>
<feature type="compositionally biased region" description="Polar residues" evidence="1">
    <location>
        <begin position="1011"/>
        <end position="1020"/>
    </location>
</feature>
<evidence type="ECO:0000313" key="3">
    <source>
        <dbReference type="Proteomes" id="UP000319731"/>
    </source>
</evidence>
<sequence length="1275" mass="147421">MDNSKNDPSLEAALATNPEMVSKLTTDGTNIWKTGTPERTIGSISSLVRSTKSKTKSATKLADKQPKSTSSTTPSKRDKTNGAGAISQNVVSDSEQLDTKEHVLALKYSRLWRSNIRRVKQTKLSESRYTTKLITNCMQLWKHALVEKRMLWRAEVRARVHYKIAICGKVWKAWRLYVSERSGKAVRRKMISEHVGRARTKRAWNAWMMYMSQKKDKVARQKAAIAFCHECVLSLYYGLWHALLVERKSWQKLEQDAASWKSHRLVKSSFRNWRLRFVTAQLRQTKMEQASHHHQRHRKNIVLHSWLAYVSKCQEKKRRTEKAVLWMTVKLRKRFFAKWKLSHMQILIREDAEKYAISWDKKRTLRTGWLIWKTHLSTVRKNNAATEKAMVHHHLVLKRHGLMAFVSLLSDGMTADKKLAADVTSQTNLDLLDDSASAVMSAQRNTGAGKGARILSNVAEKIGMGELDGFRWRVPTCKETTALAHRRKVVLKAAFSSIVEYARNRKIKRGRMDVGITVSTKRRLIKSWVLWKTLLHDKRDDVVKMRKAERLFTFIILRRTFSTLRQNAVNVTVERHYEELAKLHYNRRLALVVLIAWWNYAAQSSAKMIQWRVAVRHRYKSLLRHALRTWAQAYTSRCTSAAQWSLAVTRHLRTISKKALQAWMLYSSSRRWIHNTIQSCETRRSEILSMQLFRHWKAKTIIAREVRLEVEKAQQEGAFALIRQAFFGWRSYVEGLKLYREEQDRQVRRVQVAVEKAKLKNALAAWRRYRRYKQFCHAMNARAKSHLTRHLLSITMTFWIKRNHHRKWLHRAQSLADTFLHRNILRQSVIMWRSHRTNWNEIKSHMFVMPVLHRGQMLLGKTFSAWSDYVASKKDTRARIKEAECWRREMAIKHGILALLTVADPNRSREPLKRANAPSGITMRKWSIVEKCARHWLDVTMRARTRRRRSSANQRSALQTESRKPIPLVSSRQRQSASLNGELPPRIALPENPSLALPRTLGSILHQNTFETHATNVTETTKPRPLERRHNEIGPPVPPLVKYSQPPSQPLNRPTATLQQSASRNKRASPRRPDYILDPTSGRFVAAGDKGLDWHTSNKENVIQDTSWLNGRISSASLPIFVSNLERVVEAQSVGGSPDVFAGWPQSGNVSIDVGLPSIPEPPIQDPEYQVKSIYVEPVHPVSIPIIPIPPRPKVLAAARTRWRSDDDSREEALEILRHIHVDPDELERTLSNHDINVRRSVYNQSINSNGGLEKAGSVDTRSVLVEAFIAKKVD</sequence>
<dbReference type="OrthoDB" id="2135006at2759"/>
<dbReference type="RefSeq" id="XP_031027603.1">
    <property type="nucleotide sequence ID" value="XM_031166668.1"/>
</dbReference>
<keyword evidence="3" id="KW-1185">Reference proteome</keyword>
<feature type="region of interest" description="Disordered" evidence="1">
    <location>
        <begin position="944"/>
        <end position="987"/>
    </location>
</feature>
<feature type="compositionally biased region" description="Polar residues" evidence="1">
    <location>
        <begin position="1050"/>
        <end position="1063"/>
    </location>
</feature>
<evidence type="ECO:0008006" key="4">
    <source>
        <dbReference type="Google" id="ProtNLM"/>
    </source>
</evidence>
<name>A0A507CDJ9_9FUNG</name>
<dbReference type="PANTHER" id="PTHR22028:SF9">
    <property type="entry name" value="SFI1 SPINDLE BODY DOMAIN-CONTAINING PROTEIN"/>
    <property type="match status" value="1"/>
</dbReference>
<dbReference type="AlphaFoldDB" id="A0A507CDJ9"/>
<feature type="region of interest" description="Disordered" evidence="1">
    <location>
        <begin position="1"/>
        <end position="93"/>
    </location>
</feature>
<reference evidence="2 3" key="1">
    <citation type="journal article" date="2019" name="Sci. Rep.">
        <title>Comparative genomics of chytrid fungi reveal insights into the obligate biotrophic and pathogenic lifestyle of Synchytrium endobioticum.</title>
        <authorList>
            <person name="van de Vossenberg B.T.L.H."/>
            <person name="Warris S."/>
            <person name="Nguyen H.D.T."/>
            <person name="van Gent-Pelzer M.P.E."/>
            <person name="Joly D.L."/>
            <person name="van de Geest H.C."/>
            <person name="Bonants P.J.M."/>
            <person name="Smith D.S."/>
            <person name="Levesque C.A."/>
            <person name="van der Lee T.A.J."/>
        </authorList>
    </citation>
    <scope>NUCLEOTIDE SEQUENCE [LARGE SCALE GENOMIC DNA]</scope>
    <source>
        <strain evidence="2 3">JEL517</strain>
    </source>
</reference>
<evidence type="ECO:0000256" key="1">
    <source>
        <dbReference type="SAM" id="MobiDB-lite"/>
    </source>
</evidence>
<feature type="compositionally biased region" description="Polar residues" evidence="1">
    <location>
        <begin position="23"/>
        <end position="33"/>
    </location>
</feature>
<dbReference type="InterPro" id="IPR052270">
    <property type="entry name" value="CACF_protein"/>
</dbReference>
<comment type="caution">
    <text evidence="2">The sequence shown here is derived from an EMBL/GenBank/DDBJ whole genome shotgun (WGS) entry which is preliminary data.</text>
</comment>
<dbReference type="STRING" id="1806994.A0A507CDJ9"/>
<proteinExistence type="predicted"/>
<feature type="region of interest" description="Disordered" evidence="1">
    <location>
        <begin position="1011"/>
        <end position="1082"/>
    </location>
</feature>
<dbReference type="PANTHER" id="PTHR22028">
    <property type="entry name" value="SFI1 SPINDLE BODY DOMAIN-CONTAINING PROTEIN-RELATED"/>
    <property type="match status" value="1"/>
</dbReference>
<feature type="compositionally biased region" description="Polar residues" evidence="1">
    <location>
        <begin position="970"/>
        <end position="979"/>
    </location>
</feature>